<accession>A0A2T0AQL1</accession>
<dbReference type="OrthoDB" id="11970at2"/>
<dbReference type="Proteomes" id="UP000239614">
    <property type="component" value="Unassembled WGS sequence"/>
</dbReference>
<keyword evidence="3" id="KW-1185">Reference proteome</keyword>
<evidence type="ECO:0000313" key="3">
    <source>
        <dbReference type="Proteomes" id="UP000239614"/>
    </source>
</evidence>
<gene>
    <name evidence="2" type="ORF">CPAL_17010</name>
</gene>
<dbReference type="Pfam" id="PF04411">
    <property type="entry name" value="PDDEXK_7"/>
    <property type="match status" value="1"/>
</dbReference>
<dbReference type="InterPro" id="IPR018633">
    <property type="entry name" value="DUF2357"/>
</dbReference>
<organism evidence="2 3">
    <name type="scientific">Clostridium thermopalmarium DSM 5974</name>
    <dbReference type="NCBI Taxonomy" id="1121340"/>
    <lineage>
        <taxon>Bacteria</taxon>
        <taxon>Bacillati</taxon>
        <taxon>Bacillota</taxon>
        <taxon>Clostridia</taxon>
        <taxon>Eubacteriales</taxon>
        <taxon>Clostridiaceae</taxon>
        <taxon>Clostridium</taxon>
    </lineage>
</organism>
<protein>
    <recommendedName>
        <fullName evidence="1">DUF2357 domain-containing protein</fullName>
    </recommendedName>
</protein>
<comment type="caution">
    <text evidence="2">The sequence shown here is derived from an EMBL/GenBank/DDBJ whole genome shotgun (WGS) entry which is preliminary data.</text>
</comment>
<feature type="domain" description="DUF2357" evidence="1">
    <location>
        <begin position="8"/>
        <end position="202"/>
    </location>
</feature>
<sequence length="660" mass="78136">MCLLYGHKSKIHNLAFEFLKRTYLNVRYTGKEGNSLTEYYSILRSIFDKLICAINTIINHPHHLLEKETCVVPYHKVKKVTNETIKWLSKNSSNLIRIDDNVMPIKALQVKKTVTLDTYENRFLKYIITFIIDKLNEIKNKYIKLDRKKDNILIKNFDNMICILNGYLNTSFLRQVGEYTPKQSISLVLQMGHGYKDVYKYYLILRKGLTLYGDVFKLSMKDLALLYEYWCFIKINNILRKKYKMIKNDMIKINTNGIFVTLKKGTESKVTYLNPKNGEKFTIAYNRSMKSQTVSQKPDNVFSIEKEGNKIKYNYIFDAKYRLNYAKEGTRYKESYNNPGPEESDINTMHRYRDAIIFNNEKSDEYEREIFGAFVLFPYKDEEEYKEHYFYKSIKNVNIGGIPLLPSSTTLLEEFLDELIEESSYSSYERSPSQRWNEYYLKDSYFNDRNVLVGALRAKEQLKINLENKFYHTALSNINFKKHSIKTIAIAQSKKLFEGDAGIRYYGSIKDIKIVPRRQIKEIYKDSDELYIRFEVDEWKKLKVPLKVEGYQVRKILYTTDYLLHNSNVVTELLIKSKEEFRIWKELKRIDEKISGITNIQDIDNDIRLNGFKVKGMDISVVNDKINVAKDGVVCGEYSLDDFRRYPSRVMREIKRMLEK</sequence>
<dbReference type="InterPro" id="IPR007505">
    <property type="entry name" value="PDDEXK_7"/>
</dbReference>
<dbReference type="AlphaFoldDB" id="A0A2T0AQL1"/>
<name>A0A2T0AQL1_9CLOT</name>
<dbReference type="EMBL" id="PVXN01000045">
    <property type="protein sequence ID" value="PRR71556.1"/>
    <property type="molecule type" value="Genomic_DNA"/>
</dbReference>
<reference evidence="2 3" key="1">
    <citation type="submission" date="2018-03" db="EMBL/GenBank/DDBJ databases">
        <title>Genome sequence of Clostridium thermopalmarium DSM 5974.</title>
        <authorList>
            <person name="Poehlein A."/>
            <person name="Daniel R."/>
        </authorList>
    </citation>
    <scope>NUCLEOTIDE SEQUENCE [LARGE SCALE GENOMIC DNA]</scope>
    <source>
        <strain evidence="2 3">DSM 5974</strain>
    </source>
</reference>
<dbReference type="Pfam" id="PF09823">
    <property type="entry name" value="DUF2357"/>
    <property type="match status" value="1"/>
</dbReference>
<dbReference type="RefSeq" id="WP_106024428.1">
    <property type="nucleotide sequence ID" value="NZ_PVXN01000045.1"/>
</dbReference>
<evidence type="ECO:0000313" key="2">
    <source>
        <dbReference type="EMBL" id="PRR71556.1"/>
    </source>
</evidence>
<evidence type="ECO:0000259" key="1">
    <source>
        <dbReference type="Pfam" id="PF09823"/>
    </source>
</evidence>
<proteinExistence type="predicted"/>